<protein>
    <submittedName>
        <fullName evidence="12">Protein ELC</fullName>
    </submittedName>
</protein>
<feature type="region of interest" description="Disordered" evidence="9">
    <location>
        <begin position="157"/>
        <end position="203"/>
    </location>
</feature>
<gene>
    <name evidence="12" type="primary">ELC</name>
    <name evidence="12" type="ORF">QJS10_CPB18g01888</name>
</gene>
<dbReference type="GO" id="GO:0015031">
    <property type="term" value="P:protein transport"/>
    <property type="evidence" value="ECO:0007669"/>
    <property type="project" value="UniProtKB-UniRule"/>
</dbReference>
<evidence type="ECO:0000256" key="1">
    <source>
        <dbReference type="ARBA" id="ARBA00004177"/>
    </source>
</evidence>
<dbReference type="AlphaFoldDB" id="A0AAV9CKJ5"/>
<dbReference type="PANTHER" id="PTHR23306:SF3">
    <property type="entry name" value="TUMOR SUPPRESSOR PROTEIN 101"/>
    <property type="match status" value="1"/>
</dbReference>
<keyword evidence="5 7" id="KW-0653">Protein transport</keyword>
<comment type="caution">
    <text evidence="12">The sequence shown here is derived from an EMBL/GenBank/DDBJ whole genome shotgun (WGS) entry which is preliminary data.</text>
</comment>
<reference evidence="12" key="2">
    <citation type="submission" date="2023-06" db="EMBL/GenBank/DDBJ databases">
        <authorList>
            <person name="Ma L."/>
            <person name="Liu K.-W."/>
            <person name="Li Z."/>
            <person name="Hsiao Y.-Y."/>
            <person name="Qi Y."/>
            <person name="Fu T."/>
            <person name="Tang G."/>
            <person name="Zhang D."/>
            <person name="Sun W.-H."/>
            <person name="Liu D.-K."/>
            <person name="Li Y."/>
            <person name="Chen G.-Z."/>
            <person name="Liu X.-D."/>
            <person name="Liao X.-Y."/>
            <person name="Jiang Y.-T."/>
            <person name="Yu X."/>
            <person name="Hao Y."/>
            <person name="Huang J."/>
            <person name="Zhao X.-W."/>
            <person name="Ke S."/>
            <person name="Chen Y.-Y."/>
            <person name="Wu W.-L."/>
            <person name="Hsu J.-L."/>
            <person name="Lin Y.-F."/>
            <person name="Huang M.-D."/>
            <person name="Li C.-Y."/>
            <person name="Huang L."/>
            <person name="Wang Z.-W."/>
            <person name="Zhao X."/>
            <person name="Zhong W.-Y."/>
            <person name="Peng D.-H."/>
            <person name="Ahmad S."/>
            <person name="Lan S."/>
            <person name="Zhang J.-S."/>
            <person name="Tsai W.-C."/>
            <person name="Van De Peer Y."/>
            <person name="Liu Z.-J."/>
        </authorList>
    </citation>
    <scope>NUCLEOTIDE SEQUENCE</scope>
    <source>
        <strain evidence="12">CP</strain>
        <tissue evidence="12">Leaves</tissue>
    </source>
</reference>
<dbReference type="Pfam" id="PF05743">
    <property type="entry name" value="UEV"/>
    <property type="match status" value="1"/>
</dbReference>
<dbReference type="InterPro" id="IPR017916">
    <property type="entry name" value="SB_dom"/>
</dbReference>
<dbReference type="InterPro" id="IPR052070">
    <property type="entry name" value="ESCRT-I_UEV_domain"/>
</dbReference>
<evidence type="ECO:0000256" key="2">
    <source>
        <dbReference type="ARBA" id="ARBA00009594"/>
    </source>
</evidence>
<reference evidence="12" key="1">
    <citation type="journal article" date="2023" name="Nat. Commun.">
        <title>Diploid and tetraploid genomes of Acorus and the evolution of monocots.</title>
        <authorList>
            <person name="Ma L."/>
            <person name="Liu K.W."/>
            <person name="Li Z."/>
            <person name="Hsiao Y.Y."/>
            <person name="Qi Y."/>
            <person name="Fu T."/>
            <person name="Tang G.D."/>
            <person name="Zhang D."/>
            <person name="Sun W.H."/>
            <person name="Liu D.K."/>
            <person name="Li Y."/>
            <person name="Chen G.Z."/>
            <person name="Liu X.D."/>
            <person name="Liao X.Y."/>
            <person name="Jiang Y.T."/>
            <person name="Yu X."/>
            <person name="Hao Y."/>
            <person name="Huang J."/>
            <person name="Zhao X.W."/>
            <person name="Ke S."/>
            <person name="Chen Y.Y."/>
            <person name="Wu W.L."/>
            <person name="Hsu J.L."/>
            <person name="Lin Y.F."/>
            <person name="Huang M.D."/>
            <person name="Li C.Y."/>
            <person name="Huang L."/>
            <person name="Wang Z.W."/>
            <person name="Zhao X."/>
            <person name="Zhong W.Y."/>
            <person name="Peng D.H."/>
            <person name="Ahmad S."/>
            <person name="Lan S."/>
            <person name="Zhang J.S."/>
            <person name="Tsai W.C."/>
            <person name="Van de Peer Y."/>
            <person name="Liu Z.J."/>
        </authorList>
    </citation>
    <scope>NUCLEOTIDE SEQUENCE</scope>
    <source>
        <strain evidence="12">CP</strain>
    </source>
</reference>
<proteinExistence type="inferred from homology"/>
<keyword evidence="13" id="KW-1185">Reference proteome</keyword>
<feature type="domain" description="SB" evidence="10">
    <location>
        <begin position="311"/>
        <end position="379"/>
    </location>
</feature>
<dbReference type="Gene3D" id="3.10.110.10">
    <property type="entry name" value="Ubiquitin Conjugating Enzyme"/>
    <property type="match status" value="1"/>
</dbReference>
<comment type="subcellular location">
    <subcellularLocation>
        <location evidence="1">Endosome</location>
    </subcellularLocation>
</comment>
<evidence type="ECO:0000256" key="4">
    <source>
        <dbReference type="ARBA" id="ARBA00022753"/>
    </source>
</evidence>
<organism evidence="12 13">
    <name type="scientific">Acorus calamus</name>
    <name type="common">Sweet flag</name>
    <dbReference type="NCBI Taxonomy" id="4465"/>
    <lineage>
        <taxon>Eukaryota</taxon>
        <taxon>Viridiplantae</taxon>
        <taxon>Streptophyta</taxon>
        <taxon>Embryophyta</taxon>
        <taxon>Tracheophyta</taxon>
        <taxon>Spermatophyta</taxon>
        <taxon>Magnoliopsida</taxon>
        <taxon>Liliopsida</taxon>
        <taxon>Acoraceae</taxon>
        <taxon>Acorus</taxon>
    </lineage>
</organism>
<evidence type="ECO:0000256" key="6">
    <source>
        <dbReference type="ARBA" id="ARBA00023054"/>
    </source>
</evidence>
<feature type="compositionally biased region" description="Pro residues" evidence="9">
    <location>
        <begin position="164"/>
        <end position="182"/>
    </location>
</feature>
<dbReference type="InterPro" id="IPR016135">
    <property type="entry name" value="UBQ-conjugating_enzyme/RWD"/>
</dbReference>
<dbReference type="EMBL" id="JAUJYO010000018">
    <property type="protein sequence ID" value="KAK1289332.1"/>
    <property type="molecule type" value="Genomic_DNA"/>
</dbReference>
<keyword evidence="3 7" id="KW-0813">Transport</keyword>
<dbReference type="GO" id="GO:0008333">
    <property type="term" value="P:endosome to lysosome transport"/>
    <property type="evidence" value="ECO:0007669"/>
    <property type="project" value="TreeGrafter"/>
</dbReference>
<keyword evidence="4" id="KW-0967">Endosome</keyword>
<dbReference type="PROSITE" id="PS51322">
    <property type="entry name" value="UEV"/>
    <property type="match status" value="1"/>
</dbReference>
<feature type="coiled-coil region" evidence="8">
    <location>
        <begin position="255"/>
        <end position="282"/>
    </location>
</feature>
<evidence type="ECO:0000259" key="11">
    <source>
        <dbReference type="PROSITE" id="PS51322"/>
    </source>
</evidence>
<dbReference type="SUPFAM" id="SSF54495">
    <property type="entry name" value="UBC-like"/>
    <property type="match status" value="1"/>
</dbReference>
<name>A0AAV9CKJ5_ACOCL</name>
<evidence type="ECO:0000256" key="8">
    <source>
        <dbReference type="SAM" id="Coils"/>
    </source>
</evidence>
<dbReference type="Gene3D" id="6.10.140.820">
    <property type="match status" value="1"/>
</dbReference>
<evidence type="ECO:0000313" key="13">
    <source>
        <dbReference type="Proteomes" id="UP001180020"/>
    </source>
</evidence>
<dbReference type="InterPro" id="IPR037202">
    <property type="entry name" value="ESCRT_assembly_dom"/>
</dbReference>
<comment type="similarity">
    <text evidence="2">Belongs to the ubiquitin-conjugating enzyme family. UEV subfamily.</text>
</comment>
<dbReference type="GO" id="GO:0043130">
    <property type="term" value="F:ubiquitin binding"/>
    <property type="evidence" value="ECO:0007669"/>
    <property type="project" value="TreeGrafter"/>
</dbReference>
<dbReference type="PROSITE" id="PS51312">
    <property type="entry name" value="SB"/>
    <property type="match status" value="1"/>
</dbReference>
<evidence type="ECO:0000256" key="5">
    <source>
        <dbReference type="ARBA" id="ARBA00022927"/>
    </source>
</evidence>
<feature type="domain" description="UEV" evidence="11">
    <location>
        <begin position="19"/>
        <end position="164"/>
    </location>
</feature>
<dbReference type="GO" id="GO:0000813">
    <property type="term" value="C:ESCRT I complex"/>
    <property type="evidence" value="ECO:0007669"/>
    <property type="project" value="TreeGrafter"/>
</dbReference>
<dbReference type="SUPFAM" id="SSF140111">
    <property type="entry name" value="Endosomal sorting complex assembly domain"/>
    <property type="match status" value="1"/>
</dbReference>
<dbReference type="InterPro" id="IPR008883">
    <property type="entry name" value="UEV_N"/>
</dbReference>
<evidence type="ECO:0000256" key="9">
    <source>
        <dbReference type="SAM" id="MobiDB-lite"/>
    </source>
</evidence>
<dbReference type="PANTHER" id="PTHR23306">
    <property type="entry name" value="TUMOR SUSCEPTIBILITY GENE 101 PROTEIN-RELATED"/>
    <property type="match status" value="1"/>
</dbReference>
<evidence type="ECO:0000256" key="3">
    <source>
        <dbReference type="ARBA" id="ARBA00022448"/>
    </source>
</evidence>
<sequence length="392" mass="43755">MVPPPPATSQYVQQFLSTVLSQRGPGSLPYAEDAKWLIRHHLMALVDAYPSLQPSTSPFTHNDGTTTVLLRAEGTIPAVYRDVCYNLPVSIWLPETYPRRPPSVLLNPTRDMVVRPSHPNVLDPSGAVTHPYLSGWVFPSSNLLDLVRQLSISFGRDPPLFSKQPPPTSRPNPSPNPSPNPNPSIAASPQPPPRAYSVSPYAGRQRAEDPAEVFRRNAINKLLNSVHEDLVVLRRSREGEVEGVFNCQAVLKRREEEVLRGVREMQEEREGLEQQLQMVLMNSDVLEGWVRENFRPGDGGVDVDDAFEMVDGLSRQMVECAAADMADDDVMYSLEKAVERGVIGFDVYMKNVRALSREQFFHRAIAVKVREAQRKAHVDRMASRAGAAQYVG</sequence>
<keyword evidence="6 8" id="KW-0175">Coiled coil</keyword>
<dbReference type="Pfam" id="PF09454">
    <property type="entry name" value="Vps23_core"/>
    <property type="match status" value="1"/>
</dbReference>
<dbReference type="CDD" id="cd11685">
    <property type="entry name" value="UEV_TSG101-like"/>
    <property type="match status" value="1"/>
</dbReference>
<accession>A0AAV9CKJ5</accession>
<dbReference type="Proteomes" id="UP001180020">
    <property type="component" value="Unassembled WGS sequence"/>
</dbReference>
<evidence type="ECO:0000313" key="12">
    <source>
        <dbReference type="EMBL" id="KAK1289332.1"/>
    </source>
</evidence>
<evidence type="ECO:0000256" key="7">
    <source>
        <dbReference type="PROSITE-ProRule" id="PRU00644"/>
    </source>
</evidence>
<evidence type="ECO:0000259" key="10">
    <source>
        <dbReference type="PROSITE" id="PS51312"/>
    </source>
</evidence>